<dbReference type="EMBL" id="QPGA01000009">
    <property type="protein sequence ID" value="RDE51276.1"/>
    <property type="molecule type" value="Genomic_DNA"/>
</dbReference>
<dbReference type="InterPro" id="IPR013022">
    <property type="entry name" value="Xyl_isomerase-like_TIM-brl"/>
</dbReference>
<dbReference type="Pfam" id="PF01261">
    <property type="entry name" value="AP_endonuc_2"/>
    <property type="match status" value="1"/>
</dbReference>
<dbReference type="SUPFAM" id="SSF51658">
    <property type="entry name" value="Xylose isomerase-like"/>
    <property type="match status" value="1"/>
</dbReference>
<name>A0A369XR16_9PROT</name>
<dbReference type="InterPro" id="IPR036237">
    <property type="entry name" value="Xyl_isomerase-like_sf"/>
</dbReference>
<proteinExistence type="predicted"/>
<protein>
    <submittedName>
        <fullName evidence="2">Sugar phosphate isomerase/epimerase</fullName>
    </submittedName>
</protein>
<dbReference type="Gene3D" id="3.20.20.150">
    <property type="entry name" value="Divalent-metal-dependent TIM barrel enzymes"/>
    <property type="match status" value="1"/>
</dbReference>
<evidence type="ECO:0000313" key="2">
    <source>
        <dbReference type="EMBL" id="RDE51276.1"/>
    </source>
</evidence>
<accession>A0A369XR16</accession>
<evidence type="ECO:0000313" key="3">
    <source>
        <dbReference type="Proteomes" id="UP000253831"/>
    </source>
</evidence>
<dbReference type="Proteomes" id="UP000253831">
    <property type="component" value="Unassembled WGS sequence"/>
</dbReference>
<dbReference type="PANTHER" id="PTHR12110:SF41">
    <property type="entry name" value="INOSOSE DEHYDRATASE"/>
    <property type="match status" value="1"/>
</dbReference>
<comment type="caution">
    <text evidence="2">The sequence shown here is derived from an EMBL/GenBank/DDBJ whole genome shotgun (WGS) entry which is preliminary data.</text>
</comment>
<feature type="domain" description="Xylose isomerase-like TIM barrel" evidence="1">
    <location>
        <begin position="23"/>
        <end position="282"/>
    </location>
</feature>
<dbReference type="InterPro" id="IPR050312">
    <property type="entry name" value="IolE/XylAMocC-like"/>
</dbReference>
<sequence length="288" mass="31965">MRNIGIYYAYWTQEWDVDFLPYIKKAKKLGFDQLEINGGTIAVMTSDERAALREEAQREGIVLSYGIGLTPENNVSSLDENIRKTGVHFMKEMIKGVADMGGGGIGGTVHSFWPANDLESIEQKKLIRDQSLKSMREMIPLAEDLGVILSVEVINRFEQYMLNTCAEAVSYVEEIDSPNCKILLDTFHMNIEEDSIGGAIELAGSYLSQLHVGENNRKPPGTGRMDWGAIKTALDNINFDGPLVMEPFVRPGGTVGKNIAVWRDLMPGADLDEVAAQSVQFLRRTLCS</sequence>
<gene>
    <name evidence="2" type="ORF">DVS81_07245</name>
</gene>
<evidence type="ECO:0000259" key="1">
    <source>
        <dbReference type="Pfam" id="PF01261"/>
    </source>
</evidence>
<keyword evidence="2" id="KW-0413">Isomerase</keyword>
<dbReference type="PANTHER" id="PTHR12110">
    <property type="entry name" value="HYDROXYPYRUVATE ISOMERASE"/>
    <property type="match status" value="1"/>
</dbReference>
<dbReference type="GO" id="GO:0016853">
    <property type="term" value="F:isomerase activity"/>
    <property type="evidence" value="ECO:0007669"/>
    <property type="project" value="UniProtKB-KW"/>
</dbReference>
<reference evidence="2 3" key="1">
    <citation type="submission" date="2018-05" db="EMBL/GenBank/DDBJ databases">
        <title>Integrated omic analyses show evidence that a Ca. Accumulibacter phosphatis strain performs denitrification under micro-aerobic conditions.</title>
        <authorList>
            <person name="Camejo P.Y."/>
            <person name="Katherine M.D."/>
            <person name="Daniel N.R."/>
        </authorList>
    </citation>
    <scope>NUCLEOTIDE SEQUENCE [LARGE SCALE GENOMIC DNA]</scope>
    <source>
        <strain evidence="2">UW-LDO-IC</strain>
    </source>
</reference>
<organism evidence="2 3">
    <name type="scientific">Candidatus Accumulibacter meliphilus</name>
    <dbReference type="NCBI Taxonomy" id="2211374"/>
    <lineage>
        <taxon>Bacteria</taxon>
        <taxon>Pseudomonadati</taxon>
        <taxon>Pseudomonadota</taxon>
        <taxon>Betaproteobacteria</taxon>
        <taxon>Candidatus Accumulibacter</taxon>
    </lineage>
</organism>
<dbReference type="AlphaFoldDB" id="A0A369XR16"/>